<dbReference type="Proteomes" id="UP000799539">
    <property type="component" value="Unassembled WGS sequence"/>
</dbReference>
<reference evidence="2" key="1">
    <citation type="journal article" date="2020" name="Stud. Mycol.">
        <title>101 Dothideomycetes genomes: a test case for predicting lifestyles and emergence of pathogens.</title>
        <authorList>
            <person name="Haridas S."/>
            <person name="Albert R."/>
            <person name="Binder M."/>
            <person name="Bloem J."/>
            <person name="Labutti K."/>
            <person name="Salamov A."/>
            <person name="Andreopoulos B."/>
            <person name="Baker S."/>
            <person name="Barry K."/>
            <person name="Bills G."/>
            <person name="Bluhm B."/>
            <person name="Cannon C."/>
            <person name="Castanera R."/>
            <person name="Culley D."/>
            <person name="Daum C."/>
            <person name="Ezra D."/>
            <person name="Gonzalez J."/>
            <person name="Henrissat B."/>
            <person name="Kuo A."/>
            <person name="Liang C."/>
            <person name="Lipzen A."/>
            <person name="Lutzoni F."/>
            <person name="Magnuson J."/>
            <person name="Mondo S."/>
            <person name="Nolan M."/>
            <person name="Ohm R."/>
            <person name="Pangilinan J."/>
            <person name="Park H.-J."/>
            <person name="Ramirez L."/>
            <person name="Alfaro M."/>
            <person name="Sun H."/>
            <person name="Tritt A."/>
            <person name="Yoshinaga Y."/>
            <person name="Zwiers L.-H."/>
            <person name="Turgeon B."/>
            <person name="Goodwin S."/>
            <person name="Spatafora J."/>
            <person name="Crous P."/>
            <person name="Grigoriev I."/>
        </authorList>
    </citation>
    <scope>NUCLEOTIDE SEQUENCE</scope>
    <source>
        <strain evidence="2">SCOH1-5</strain>
    </source>
</reference>
<accession>A0A6A6FJM9</accession>
<keyword evidence="3" id="KW-1185">Reference proteome</keyword>
<dbReference type="InterPro" id="IPR014980">
    <property type="entry name" value="DOPA_dioxygen"/>
</dbReference>
<evidence type="ECO:0000313" key="3">
    <source>
        <dbReference type="Proteomes" id="UP000799539"/>
    </source>
</evidence>
<feature type="compositionally biased region" description="Polar residues" evidence="1">
    <location>
        <begin position="22"/>
        <end position="41"/>
    </location>
</feature>
<organism evidence="2 3">
    <name type="scientific">Cercospora zeae-maydis SCOH1-5</name>
    <dbReference type="NCBI Taxonomy" id="717836"/>
    <lineage>
        <taxon>Eukaryota</taxon>
        <taxon>Fungi</taxon>
        <taxon>Dikarya</taxon>
        <taxon>Ascomycota</taxon>
        <taxon>Pezizomycotina</taxon>
        <taxon>Dothideomycetes</taxon>
        <taxon>Dothideomycetidae</taxon>
        <taxon>Mycosphaerellales</taxon>
        <taxon>Mycosphaerellaceae</taxon>
        <taxon>Cercospora</taxon>
    </lineage>
</organism>
<feature type="region of interest" description="Disordered" evidence="1">
    <location>
        <begin position="141"/>
        <end position="162"/>
    </location>
</feature>
<dbReference type="Gene3D" id="3.30.70.1240">
    <property type="entry name" value="DOPA-like domains"/>
    <property type="match status" value="1"/>
</dbReference>
<dbReference type="SUPFAM" id="SSF143410">
    <property type="entry name" value="DOPA-like"/>
    <property type="match status" value="1"/>
</dbReference>
<dbReference type="PANTHER" id="PTHR36423:SF2">
    <property type="entry name" value="AFR070WP"/>
    <property type="match status" value="1"/>
</dbReference>
<dbReference type="OrthoDB" id="9970095at2759"/>
<gene>
    <name evidence="2" type="ORF">CERZMDRAFT_39283</name>
</gene>
<dbReference type="EMBL" id="ML992670">
    <property type="protein sequence ID" value="KAF2213600.1"/>
    <property type="molecule type" value="Genomic_DNA"/>
</dbReference>
<feature type="region of interest" description="Disordered" evidence="1">
    <location>
        <begin position="174"/>
        <end position="196"/>
    </location>
</feature>
<evidence type="ECO:0000313" key="2">
    <source>
        <dbReference type="EMBL" id="KAF2213600.1"/>
    </source>
</evidence>
<dbReference type="AlphaFoldDB" id="A0A6A6FJM9"/>
<protein>
    <recommendedName>
        <fullName evidence="4">Dopa 4,5-dioxygenase</fullName>
    </recommendedName>
</protein>
<feature type="region of interest" description="Disordered" evidence="1">
    <location>
        <begin position="1"/>
        <end position="41"/>
    </location>
</feature>
<feature type="compositionally biased region" description="Basic and acidic residues" evidence="1">
    <location>
        <begin position="1"/>
        <end position="21"/>
    </location>
</feature>
<dbReference type="InterPro" id="IPR023389">
    <property type="entry name" value="DOPA-like_sf"/>
</dbReference>
<dbReference type="PANTHER" id="PTHR36423">
    <property type="entry name" value="AFR070WP"/>
    <property type="match status" value="1"/>
</dbReference>
<sequence length="196" mass="22402">MADPSLYDHPDPLQGYEDREPLSTTLNPSDGKSLLNPTATQKSPAYTTFPFPLTNSSRGAFDIHIYYLPTSPTQTLFAQNLHARIRYEFPELRIYPIFDRPVGPHTTAMFEVNLFTPEQFGAFVPWLVIHRGMLSALVHPNTEGGGEQERDHTQRATWLGQPWPIEAGLLRRVDEERRRTKKREEKGEEGEKKVEG</sequence>
<evidence type="ECO:0008006" key="4">
    <source>
        <dbReference type="Google" id="ProtNLM"/>
    </source>
</evidence>
<dbReference type="Pfam" id="PF08883">
    <property type="entry name" value="DOPA_dioxygen"/>
    <property type="match status" value="1"/>
</dbReference>
<proteinExistence type="predicted"/>
<evidence type="ECO:0000256" key="1">
    <source>
        <dbReference type="SAM" id="MobiDB-lite"/>
    </source>
</evidence>
<name>A0A6A6FJM9_9PEZI</name>